<dbReference type="EMBL" id="JBDIVE010000018">
    <property type="protein sequence ID" value="MEN3070696.1"/>
    <property type="molecule type" value="Genomic_DNA"/>
</dbReference>
<keyword evidence="10 13" id="KW-0472">Membrane</keyword>
<feature type="transmembrane region" description="Helical" evidence="13">
    <location>
        <begin position="189"/>
        <end position="214"/>
    </location>
</feature>
<accession>A0ABU9Z413</accession>
<dbReference type="SUPFAM" id="SSF160544">
    <property type="entry name" value="EscU C-terminal domain-like"/>
    <property type="match status" value="1"/>
</dbReference>
<reference evidence="15 16" key="1">
    <citation type="journal article" date="2018" name="Int. J. Syst. Evol. Microbiol.">
        <title>Uliginosibacterium sediminicola sp. nov., isolated from freshwater sediment.</title>
        <authorList>
            <person name="Hwang W.M."/>
            <person name="Kim S.M."/>
            <person name="Kang K."/>
            <person name="Ahn T.Y."/>
        </authorList>
    </citation>
    <scope>NUCLEOTIDE SEQUENCE [LARGE SCALE GENOMIC DNA]</scope>
    <source>
        <strain evidence="15 16">M1-21</strain>
    </source>
</reference>
<keyword evidence="4 13" id="KW-0813">Transport</keyword>
<keyword evidence="8 13" id="KW-0653">Protein transport</keyword>
<evidence type="ECO:0000256" key="13">
    <source>
        <dbReference type="RuleBase" id="RU364091"/>
    </source>
</evidence>
<protein>
    <recommendedName>
        <fullName evidence="3 13">Flagellar biosynthetic protein FlhB</fullName>
    </recommendedName>
</protein>
<feature type="compositionally biased region" description="Basic and acidic residues" evidence="14">
    <location>
        <begin position="7"/>
        <end position="25"/>
    </location>
</feature>
<evidence type="ECO:0000256" key="12">
    <source>
        <dbReference type="ARBA" id="ARBA00025078"/>
    </source>
</evidence>
<keyword evidence="15" id="KW-0969">Cilium</keyword>
<dbReference type="Pfam" id="PF01312">
    <property type="entry name" value="Bac_export_2"/>
    <property type="match status" value="1"/>
</dbReference>
<evidence type="ECO:0000256" key="11">
    <source>
        <dbReference type="ARBA" id="ARBA00023225"/>
    </source>
</evidence>
<dbReference type="InterPro" id="IPR006136">
    <property type="entry name" value="FlhB"/>
</dbReference>
<comment type="similarity">
    <text evidence="2 13">Belongs to the type III secretion exporter family.</text>
</comment>
<keyword evidence="11 13" id="KW-1006">Bacterial flagellum protein export</keyword>
<dbReference type="PRINTS" id="PR00950">
    <property type="entry name" value="TYPE3IMSPROT"/>
</dbReference>
<evidence type="ECO:0000256" key="7">
    <source>
        <dbReference type="ARBA" id="ARBA00022795"/>
    </source>
</evidence>
<dbReference type="PANTHER" id="PTHR30531:SF12">
    <property type="entry name" value="FLAGELLAR BIOSYNTHETIC PROTEIN FLHB"/>
    <property type="match status" value="1"/>
</dbReference>
<comment type="caution">
    <text evidence="15">The sequence shown here is derived from an EMBL/GenBank/DDBJ whole genome shotgun (WGS) entry which is preliminary data.</text>
</comment>
<dbReference type="InterPro" id="IPR029025">
    <property type="entry name" value="T3SS_substrate_exporter_C"/>
</dbReference>
<dbReference type="RefSeq" id="WP_345921474.1">
    <property type="nucleotide sequence ID" value="NZ_JBDIVE010000018.1"/>
</dbReference>
<sequence length="378" mass="41711">MAEDSDLEKTEAASDRRIQQAREEGNVPRSRELSSFLVMLVGILTLWWSSSWFYTRMGGLMQRAFRFDHEMAFNTDTMGQALMSLSVDAMLTTLPLLTVVTVSAAASHMMIGGVVLSSKVFELDLTRLNPVSGFARLFSMNGLVELLKAVLKSAFILGVAGLLMWRYRYDLLGLMAMPLDTGLFTFSRMLALTALALTACLALVAAADVPYQLWHYFHELRMTKEEVKRESKESEGDPQMKGKIRARMAQMARRRMMDAVPKANVVVTNPTHYAVALRYEAGSMSAPTVVAKGADLMAQTIRELAKQHGVPLLESPPLARALFHHAELDQQIPATLYTAVAEVMAYIFQLNQFITQGGLPPQAPGVIDVPPGLDPAAE</sequence>
<evidence type="ECO:0000256" key="1">
    <source>
        <dbReference type="ARBA" id="ARBA00004651"/>
    </source>
</evidence>
<keyword evidence="15" id="KW-0282">Flagellum</keyword>
<keyword evidence="15" id="KW-0966">Cell projection</keyword>
<evidence type="ECO:0000256" key="8">
    <source>
        <dbReference type="ARBA" id="ARBA00022927"/>
    </source>
</evidence>
<evidence type="ECO:0000313" key="15">
    <source>
        <dbReference type="EMBL" id="MEN3070696.1"/>
    </source>
</evidence>
<comment type="subcellular location">
    <subcellularLocation>
        <location evidence="1">Cell membrane</location>
        <topology evidence="1">Multi-pass membrane protein</topology>
    </subcellularLocation>
</comment>
<comment type="function">
    <text evidence="12 13">Required for formation of the rod structure in the basal body of the flagellar apparatus. Together with FliI and FliH, may constitute the export apparatus of flagellin.</text>
</comment>
<evidence type="ECO:0000256" key="10">
    <source>
        <dbReference type="ARBA" id="ARBA00023136"/>
    </source>
</evidence>
<keyword evidence="16" id="KW-1185">Reference proteome</keyword>
<name>A0ABU9Z413_9RHOO</name>
<dbReference type="Proteomes" id="UP001410394">
    <property type="component" value="Unassembled WGS sequence"/>
</dbReference>
<keyword evidence="6 13" id="KW-0812">Transmembrane</keyword>
<feature type="region of interest" description="Disordered" evidence="14">
    <location>
        <begin position="1"/>
        <end position="25"/>
    </location>
</feature>
<evidence type="ECO:0000256" key="5">
    <source>
        <dbReference type="ARBA" id="ARBA00022475"/>
    </source>
</evidence>
<feature type="transmembrane region" description="Helical" evidence="13">
    <location>
        <begin position="33"/>
        <end position="54"/>
    </location>
</feature>
<feature type="transmembrane region" description="Helical" evidence="13">
    <location>
        <begin position="149"/>
        <end position="169"/>
    </location>
</feature>
<evidence type="ECO:0000256" key="14">
    <source>
        <dbReference type="SAM" id="MobiDB-lite"/>
    </source>
</evidence>
<keyword evidence="5 13" id="KW-1003">Cell membrane</keyword>
<evidence type="ECO:0000256" key="4">
    <source>
        <dbReference type="ARBA" id="ARBA00022448"/>
    </source>
</evidence>
<evidence type="ECO:0000256" key="6">
    <source>
        <dbReference type="ARBA" id="ARBA00022692"/>
    </source>
</evidence>
<organism evidence="15 16">
    <name type="scientific">Uliginosibacterium sediminicola</name>
    <dbReference type="NCBI Taxonomy" id="2024550"/>
    <lineage>
        <taxon>Bacteria</taxon>
        <taxon>Pseudomonadati</taxon>
        <taxon>Pseudomonadota</taxon>
        <taxon>Betaproteobacteria</taxon>
        <taxon>Rhodocyclales</taxon>
        <taxon>Zoogloeaceae</taxon>
        <taxon>Uliginosibacterium</taxon>
    </lineage>
</organism>
<dbReference type="NCBIfam" id="TIGR00328">
    <property type="entry name" value="flhB"/>
    <property type="match status" value="1"/>
</dbReference>
<evidence type="ECO:0000256" key="3">
    <source>
        <dbReference type="ARBA" id="ARBA00021622"/>
    </source>
</evidence>
<comment type="caution">
    <text evidence="13">Lacks conserved residue(s) required for the propagation of feature annotation.</text>
</comment>
<evidence type="ECO:0000313" key="16">
    <source>
        <dbReference type="Proteomes" id="UP001410394"/>
    </source>
</evidence>
<proteinExistence type="inferred from homology"/>
<dbReference type="InterPro" id="IPR006135">
    <property type="entry name" value="T3SS_substrate_exporter"/>
</dbReference>
<dbReference type="Gene3D" id="3.40.1690.10">
    <property type="entry name" value="secretion proteins EscU"/>
    <property type="match status" value="1"/>
</dbReference>
<evidence type="ECO:0000256" key="2">
    <source>
        <dbReference type="ARBA" id="ARBA00010690"/>
    </source>
</evidence>
<dbReference type="PANTHER" id="PTHR30531">
    <property type="entry name" value="FLAGELLAR BIOSYNTHETIC PROTEIN FLHB"/>
    <property type="match status" value="1"/>
</dbReference>
<keyword evidence="7 13" id="KW-1005">Bacterial flagellum biogenesis</keyword>
<keyword evidence="9 13" id="KW-1133">Transmembrane helix</keyword>
<gene>
    <name evidence="13 15" type="primary">flhB</name>
    <name evidence="15" type="ORF">ABDB84_19590</name>
</gene>
<evidence type="ECO:0000256" key="9">
    <source>
        <dbReference type="ARBA" id="ARBA00022989"/>
    </source>
</evidence>